<evidence type="ECO:0000256" key="4">
    <source>
        <dbReference type="ARBA" id="ARBA00022692"/>
    </source>
</evidence>
<comment type="similarity">
    <text evidence="3">Belongs to the cytochrome c oxidase VIIc family.</text>
</comment>
<keyword evidence="5" id="KW-0999">Mitochondrion inner membrane</keyword>
<keyword evidence="11" id="KW-1185">Reference proteome</keyword>
<dbReference type="AlphaFoldDB" id="A0A0K0F8S7"/>
<dbReference type="GO" id="GO:0045277">
    <property type="term" value="C:respiratory chain complex IV"/>
    <property type="evidence" value="ECO:0007669"/>
    <property type="project" value="InterPro"/>
</dbReference>
<evidence type="ECO:0000256" key="1">
    <source>
        <dbReference type="ARBA" id="ARBA00004434"/>
    </source>
</evidence>
<reference evidence="11" key="1">
    <citation type="submission" date="2014-07" db="EMBL/GenBank/DDBJ databases">
        <authorList>
            <person name="Martin A.A"/>
            <person name="De Silva N."/>
        </authorList>
    </citation>
    <scope>NUCLEOTIDE SEQUENCE</scope>
</reference>
<dbReference type="WBParaSite" id="SVE_0522700.1">
    <property type="protein sequence ID" value="SVE_0522700.1"/>
    <property type="gene ID" value="SVE_0522700"/>
</dbReference>
<comment type="subcellular location">
    <subcellularLocation>
        <location evidence="1">Mitochondrion inner membrane</location>
        <topology evidence="1">Single-pass membrane protein</topology>
    </subcellularLocation>
</comment>
<name>A0A0K0F8S7_STRVS</name>
<reference evidence="12" key="2">
    <citation type="submission" date="2015-08" db="UniProtKB">
        <authorList>
            <consortium name="WormBaseParasite"/>
        </authorList>
    </citation>
    <scope>IDENTIFICATION</scope>
</reference>
<evidence type="ECO:0000256" key="7">
    <source>
        <dbReference type="ARBA" id="ARBA00022989"/>
    </source>
</evidence>
<keyword evidence="4 10" id="KW-0812">Transmembrane</keyword>
<keyword evidence="8" id="KW-0496">Mitochondrion</keyword>
<dbReference type="UniPathway" id="UPA00705"/>
<evidence type="ECO:0000256" key="6">
    <source>
        <dbReference type="ARBA" id="ARBA00022946"/>
    </source>
</evidence>
<evidence type="ECO:0000313" key="12">
    <source>
        <dbReference type="WBParaSite" id="SVE_0522700.1"/>
    </source>
</evidence>
<comment type="pathway">
    <text evidence="2">Energy metabolism; oxidative phosphorylation.</text>
</comment>
<dbReference type="GO" id="GO:0005743">
    <property type="term" value="C:mitochondrial inner membrane"/>
    <property type="evidence" value="ECO:0007669"/>
    <property type="project" value="UniProtKB-SubCell"/>
</dbReference>
<proteinExistence type="inferred from homology"/>
<dbReference type="Proteomes" id="UP000035680">
    <property type="component" value="Unassembled WGS sequence"/>
</dbReference>
<dbReference type="SUPFAM" id="SSF81427">
    <property type="entry name" value="Mitochondrial cytochrome c oxidase subunit VIIc (aka VIIIa)"/>
    <property type="match status" value="1"/>
</dbReference>
<keyword evidence="6" id="KW-0809">Transit peptide</keyword>
<dbReference type="PANTHER" id="PTHR13313">
    <property type="entry name" value="CYTOCHROME C OXIDASE SUBUNIT VIIC"/>
    <property type="match status" value="1"/>
</dbReference>
<accession>A0A0K0F8S7</accession>
<evidence type="ECO:0000256" key="3">
    <source>
        <dbReference type="ARBA" id="ARBA00010514"/>
    </source>
</evidence>
<evidence type="ECO:0000256" key="9">
    <source>
        <dbReference type="ARBA" id="ARBA00023136"/>
    </source>
</evidence>
<evidence type="ECO:0000256" key="8">
    <source>
        <dbReference type="ARBA" id="ARBA00023128"/>
    </source>
</evidence>
<protein>
    <submittedName>
        <fullName evidence="12">Cytochrome c oxidase polypeptide VIIc</fullName>
    </submittedName>
</protein>
<keyword evidence="7 10" id="KW-1133">Transmembrane helix</keyword>
<feature type="transmembrane region" description="Helical" evidence="10">
    <location>
        <begin position="52"/>
        <end position="73"/>
    </location>
</feature>
<dbReference type="GO" id="GO:0006123">
    <property type="term" value="P:mitochondrial electron transport, cytochrome c to oxygen"/>
    <property type="evidence" value="ECO:0007669"/>
    <property type="project" value="InterPro"/>
</dbReference>
<dbReference type="InterPro" id="IPR004202">
    <property type="entry name" value="COX7C/Cox8"/>
</dbReference>
<dbReference type="InterPro" id="IPR036636">
    <property type="entry name" value="COX7C/Cox8_sf"/>
</dbReference>
<evidence type="ECO:0000256" key="10">
    <source>
        <dbReference type="SAM" id="Phobius"/>
    </source>
</evidence>
<dbReference type="Gene3D" id="4.10.49.10">
    <property type="entry name" value="Cytochrome c oxidase subunit VIIc"/>
    <property type="match status" value="1"/>
</dbReference>
<dbReference type="Pfam" id="PF02935">
    <property type="entry name" value="COX7C"/>
    <property type="match status" value="1"/>
</dbReference>
<dbReference type="PANTHER" id="PTHR13313:SF0">
    <property type="entry name" value="CYTOCHROME C OXIDASE SUBUNIT 7C, MITOCHONDRIAL"/>
    <property type="match status" value="1"/>
</dbReference>
<evidence type="ECO:0000313" key="11">
    <source>
        <dbReference type="Proteomes" id="UP000035680"/>
    </source>
</evidence>
<sequence>MVASKLVRPVISSMRKCHHSGTVAKTGGQGPTSFIHDGYAVSRLPFLVHKKWSFAVKATLFVATGFWAPFAVVEYHLRKANK</sequence>
<evidence type="ECO:0000256" key="5">
    <source>
        <dbReference type="ARBA" id="ARBA00022792"/>
    </source>
</evidence>
<dbReference type="STRING" id="75913.A0A0K0F8S7"/>
<organism evidence="11 12">
    <name type="scientific">Strongyloides venezuelensis</name>
    <name type="common">Threadworm</name>
    <dbReference type="NCBI Taxonomy" id="75913"/>
    <lineage>
        <taxon>Eukaryota</taxon>
        <taxon>Metazoa</taxon>
        <taxon>Ecdysozoa</taxon>
        <taxon>Nematoda</taxon>
        <taxon>Chromadorea</taxon>
        <taxon>Rhabditida</taxon>
        <taxon>Tylenchina</taxon>
        <taxon>Panagrolaimomorpha</taxon>
        <taxon>Strongyloidoidea</taxon>
        <taxon>Strongyloididae</taxon>
        <taxon>Strongyloides</taxon>
    </lineage>
</organism>
<keyword evidence="9 10" id="KW-0472">Membrane</keyword>
<evidence type="ECO:0000256" key="2">
    <source>
        <dbReference type="ARBA" id="ARBA00004673"/>
    </source>
</evidence>